<dbReference type="InterPro" id="IPR016193">
    <property type="entry name" value="Cytidine_deaminase-like"/>
</dbReference>
<feature type="domain" description="CMP/dCMP-type deaminase" evidence="1">
    <location>
        <begin position="76"/>
        <end position="192"/>
    </location>
</feature>
<protein>
    <recommendedName>
        <fullName evidence="1">CMP/dCMP-type deaminase domain-containing protein</fullName>
    </recommendedName>
</protein>
<reference evidence="2 3" key="1">
    <citation type="journal article" date="2010" name="ChemBioChem">
        <title>Cloning and characterization of the biosynthetic gene cluster of 16-membered macrolide antibiotic FD-891: involvement of a dual functional cytochrome P450 monooxygenase catalyzing epoxidation and hydroxylation.</title>
        <authorList>
            <person name="Kudo F."/>
            <person name="Motegi A."/>
            <person name="Mizoue K."/>
            <person name="Eguchi T."/>
        </authorList>
    </citation>
    <scope>NUCLEOTIDE SEQUENCE [LARGE SCALE GENOMIC DNA]</scope>
    <source>
        <strain evidence="2 3">A-8890</strain>
    </source>
</reference>
<dbReference type="InterPro" id="IPR002125">
    <property type="entry name" value="CMP_dCMP_dom"/>
</dbReference>
<name>A0ABN5VT85_9ACTN</name>
<evidence type="ECO:0000259" key="1">
    <source>
        <dbReference type="PROSITE" id="PS51747"/>
    </source>
</evidence>
<accession>A0ABN5VT85</accession>
<dbReference type="PANTHER" id="PTHR11079:SF190">
    <property type="entry name" value="CYTOSINE DEAMINASE"/>
    <property type="match status" value="1"/>
</dbReference>
<evidence type="ECO:0000313" key="2">
    <source>
        <dbReference type="EMBL" id="BBC35713.1"/>
    </source>
</evidence>
<dbReference type="SUPFAM" id="SSF53927">
    <property type="entry name" value="Cytidine deaminase-like"/>
    <property type="match status" value="1"/>
</dbReference>
<sequence length="221" mass="23522">MFSATADGAATRVAVTVTAAVVSATSRAVNGIAMRLMVNFRSGAAVRPWIPPPESAVFPLPADTKIRLEGVNVDRTTARAWLATALAEARAGLAEGGIPIGAALYGPDGTLLGRGHNRRVQDGDPSTHAETAAFRAAGRQRTYRGTTMVTTLSPCWYCSGLVRQFGISRVVVGEATTFHGGHDWLAEHGVEIVLLDDVECVALMRDFIEKHPALWNEDIGD</sequence>
<proteinExistence type="predicted"/>
<dbReference type="PANTHER" id="PTHR11079">
    <property type="entry name" value="CYTOSINE DEAMINASE FAMILY MEMBER"/>
    <property type="match status" value="1"/>
</dbReference>
<dbReference type="EMBL" id="AP018448">
    <property type="protein sequence ID" value="BBC35713.1"/>
    <property type="molecule type" value="Genomic_DNA"/>
</dbReference>
<dbReference type="Proteomes" id="UP001321542">
    <property type="component" value="Chromosome"/>
</dbReference>
<reference evidence="2 3" key="2">
    <citation type="journal article" date="2023" name="ChemBioChem">
        <title>Acyltransferase Domain Exchange between Two Independent Type I Polyketide Synthases in the Same Producer Strain of Macrolide Antibiotics.</title>
        <authorList>
            <person name="Kudo F."/>
            <person name="Kishikawa K."/>
            <person name="Tsuboi K."/>
            <person name="Kido T."/>
            <person name="Usui T."/>
            <person name="Hashimoto J."/>
            <person name="Shin-Ya K."/>
            <person name="Miyanaga A."/>
            <person name="Eguchi T."/>
        </authorList>
    </citation>
    <scope>NUCLEOTIDE SEQUENCE [LARGE SCALE GENOMIC DNA]</scope>
    <source>
        <strain evidence="2 3">A-8890</strain>
    </source>
</reference>
<evidence type="ECO:0000313" key="3">
    <source>
        <dbReference type="Proteomes" id="UP001321542"/>
    </source>
</evidence>
<gene>
    <name evidence="2" type="ORF">SGFS_070070</name>
</gene>
<keyword evidence="3" id="KW-1185">Reference proteome</keyword>
<organism evidence="2 3">
    <name type="scientific">Streptomyces graminofaciens</name>
    <dbReference type="NCBI Taxonomy" id="68212"/>
    <lineage>
        <taxon>Bacteria</taxon>
        <taxon>Bacillati</taxon>
        <taxon>Actinomycetota</taxon>
        <taxon>Actinomycetes</taxon>
        <taxon>Kitasatosporales</taxon>
        <taxon>Streptomycetaceae</taxon>
        <taxon>Streptomyces</taxon>
    </lineage>
</organism>
<dbReference type="Gene3D" id="3.40.140.10">
    <property type="entry name" value="Cytidine Deaminase, domain 2"/>
    <property type="match status" value="1"/>
</dbReference>
<dbReference type="PROSITE" id="PS51747">
    <property type="entry name" value="CYT_DCMP_DEAMINASES_2"/>
    <property type="match status" value="1"/>
</dbReference>
<dbReference type="CDD" id="cd01285">
    <property type="entry name" value="nucleoside_deaminase"/>
    <property type="match status" value="1"/>
</dbReference>
<dbReference type="Pfam" id="PF00383">
    <property type="entry name" value="dCMP_cyt_deam_1"/>
    <property type="match status" value="1"/>
</dbReference>